<protein>
    <submittedName>
        <fullName evidence="1">Unannotated protein</fullName>
    </submittedName>
</protein>
<accession>A0A6J7QDU4</accession>
<gene>
    <name evidence="1" type="ORF">UFOPK4087_00615</name>
</gene>
<proteinExistence type="predicted"/>
<organism evidence="1">
    <name type="scientific">freshwater metagenome</name>
    <dbReference type="NCBI Taxonomy" id="449393"/>
    <lineage>
        <taxon>unclassified sequences</taxon>
        <taxon>metagenomes</taxon>
        <taxon>ecological metagenomes</taxon>
    </lineage>
</organism>
<name>A0A6J7QDU4_9ZZZZ</name>
<evidence type="ECO:0000313" key="1">
    <source>
        <dbReference type="EMBL" id="CAB5014419.1"/>
    </source>
</evidence>
<reference evidence="1" key="1">
    <citation type="submission" date="2020-05" db="EMBL/GenBank/DDBJ databases">
        <authorList>
            <person name="Chiriac C."/>
            <person name="Salcher M."/>
            <person name="Ghai R."/>
            <person name="Kavagutti S V."/>
        </authorList>
    </citation>
    <scope>NUCLEOTIDE SEQUENCE</scope>
</reference>
<dbReference type="EMBL" id="CAFBPH010000118">
    <property type="protein sequence ID" value="CAB5014419.1"/>
    <property type="molecule type" value="Genomic_DNA"/>
</dbReference>
<sequence length="73" mass="8719">MKSDRFSFFSTHTFLWFTHIQKAWNKAFEVDFSFLSTVKPSGYYYYLYIDKTHSVANPQTMKDFQITNTGRSL</sequence>
<dbReference type="AlphaFoldDB" id="A0A6J7QDU4"/>